<protein>
    <submittedName>
        <fullName evidence="1">Uncharacterized protein</fullName>
    </submittedName>
</protein>
<reference evidence="2" key="2">
    <citation type="submission" date="2015-02" db="EMBL/GenBank/DDBJ databases">
        <title>Complete Genome Sequence of Pelosinus fermentans JBW45.</title>
        <authorList>
            <person name="De Leon K.B."/>
            <person name="Utturkar S.M."/>
            <person name="Camilleri L.B."/>
            <person name="Arkin A.P."/>
            <person name="Fields M.W."/>
            <person name="Brown S.D."/>
            <person name="Wall J.D."/>
        </authorList>
    </citation>
    <scope>NUCLEOTIDE SEQUENCE [LARGE SCALE GENOMIC DNA]</scope>
    <source>
        <strain evidence="2">JBW45</strain>
    </source>
</reference>
<sequence length="60" mass="6873">MEDIAEYTKDQLVLFYSEATKLEAARRADFIYDVRAAVWADGKEFEKIAKVLVSIAKEES</sequence>
<dbReference type="RefSeq" id="WP_007959726.1">
    <property type="nucleotide sequence ID" value="NZ_CP010978.1"/>
</dbReference>
<name>I8TUM5_9FIRM</name>
<reference evidence="1 2" key="1">
    <citation type="journal article" date="2015" name="Genome Announc.">
        <title>Complete Genome Sequence of Pelosinus fermentans JBW45, a Member of a Remarkably Competitive Group of Negativicutes in the Firmicutes Phylum.</title>
        <authorList>
            <person name="De Leon K.B."/>
            <person name="Utturkar S.M."/>
            <person name="Camilleri L.B."/>
            <person name="Elias D.A."/>
            <person name="Arkin A.P."/>
            <person name="Fields M.W."/>
            <person name="Brown S.D."/>
            <person name="Wall J.D."/>
        </authorList>
    </citation>
    <scope>NUCLEOTIDE SEQUENCE [LARGE SCALE GENOMIC DNA]</scope>
    <source>
        <strain evidence="1 2">JBW45</strain>
    </source>
</reference>
<proteinExistence type="predicted"/>
<dbReference type="EMBL" id="CP010978">
    <property type="protein sequence ID" value="AJQ26919.1"/>
    <property type="molecule type" value="Genomic_DNA"/>
</dbReference>
<dbReference type="AlphaFoldDB" id="I8TUM5"/>
<accession>I8TUM5</accession>
<dbReference type="STRING" id="1192197.JBW_01569"/>
<gene>
    <name evidence="1" type="ORF">JBW_01569</name>
</gene>
<evidence type="ECO:0000313" key="1">
    <source>
        <dbReference type="EMBL" id="AJQ26919.1"/>
    </source>
</evidence>
<dbReference type="OrthoDB" id="9770625at2"/>
<dbReference type="HOGENOM" id="CLU_2937537_0_0_9"/>
<evidence type="ECO:0000313" key="2">
    <source>
        <dbReference type="Proteomes" id="UP000005361"/>
    </source>
</evidence>
<dbReference type="KEGG" id="pft:JBW_01569"/>
<dbReference type="Proteomes" id="UP000005361">
    <property type="component" value="Chromosome"/>
</dbReference>
<organism evidence="1 2">
    <name type="scientific">Pelosinus fermentans JBW45</name>
    <dbReference type="NCBI Taxonomy" id="1192197"/>
    <lineage>
        <taxon>Bacteria</taxon>
        <taxon>Bacillati</taxon>
        <taxon>Bacillota</taxon>
        <taxon>Negativicutes</taxon>
        <taxon>Selenomonadales</taxon>
        <taxon>Sporomusaceae</taxon>
        <taxon>Pelosinus</taxon>
    </lineage>
</organism>